<dbReference type="RefSeq" id="WP_013846894.1">
    <property type="nucleotide sequence ID" value="NZ_JFHR01000001.1"/>
</dbReference>
<accession>A0A081RJZ5</accession>
<dbReference type="eggNOG" id="ENOG5030VY3">
    <property type="taxonomic scope" value="Bacteria"/>
</dbReference>
<protein>
    <submittedName>
        <fullName evidence="1">Uncharacterized protein</fullName>
    </submittedName>
</protein>
<dbReference type="AlphaFoldDB" id="A0A081RJZ5"/>
<reference evidence="1 2" key="1">
    <citation type="submission" date="2014-02" db="EMBL/GenBank/DDBJ databases">
        <title>Whole genome sequence of Sphingobium chlorophenolicum NBRC 16172.</title>
        <authorList>
            <person name="Gan H.M."/>
            <person name="Gan H.Y."/>
            <person name="Chew T.H."/>
            <person name="Savka M.A."/>
        </authorList>
    </citation>
    <scope>NUCLEOTIDE SEQUENCE [LARGE SCALE GENOMIC DNA]</scope>
    <source>
        <strain evidence="1 2">NBRC 16172</strain>
    </source>
</reference>
<dbReference type="OrthoDB" id="7447671at2"/>
<comment type="caution">
    <text evidence="1">The sequence shown here is derived from an EMBL/GenBank/DDBJ whole genome shotgun (WGS) entry which is preliminary data.</text>
</comment>
<dbReference type="EMBL" id="JFHR01000001">
    <property type="protein sequence ID" value="KEQ55518.1"/>
    <property type="molecule type" value="Genomic_DNA"/>
</dbReference>
<name>A0A081RJZ5_SPHCR</name>
<gene>
    <name evidence="1" type="ORF">BV95_00157</name>
</gene>
<evidence type="ECO:0000313" key="2">
    <source>
        <dbReference type="Proteomes" id="UP000028411"/>
    </source>
</evidence>
<sequence length="153" mass="16704">MEIIVTRSRIAGTLPHYAYRALVPADKVTAERRALTGTVAGPQHVGRLPCVRIAPLLAPDRYFTMAHAERAEFASGIAALGRRIETLIIQASFPEMTAAFTPIVFQLDSDPGDAFTWIDIDDLTSAFDRLEPKYGNLTAFDLGLRQDAGRCAA</sequence>
<evidence type="ECO:0000313" key="1">
    <source>
        <dbReference type="EMBL" id="KEQ55518.1"/>
    </source>
</evidence>
<proteinExistence type="predicted"/>
<dbReference type="Proteomes" id="UP000028411">
    <property type="component" value="Unassembled WGS sequence"/>
</dbReference>
<organism evidence="1 2">
    <name type="scientific">Sphingobium chlorophenolicum</name>
    <dbReference type="NCBI Taxonomy" id="46429"/>
    <lineage>
        <taxon>Bacteria</taxon>
        <taxon>Pseudomonadati</taxon>
        <taxon>Pseudomonadota</taxon>
        <taxon>Alphaproteobacteria</taxon>
        <taxon>Sphingomonadales</taxon>
        <taxon>Sphingomonadaceae</taxon>
        <taxon>Sphingobium</taxon>
    </lineage>
</organism>
<dbReference type="PATRIC" id="fig|46429.4.peg.157"/>